<reference evidence="3" key="1">
    <citation type="submission" date="2017-05" db="EMBL/GenBank/DDBJ databases">
        <authorList>
            <person name="Song R."/>
            <person name="Chenine A.L."/>
            <person name="Ruprecht R.M."/>
        </authorList>
    </citation>
    <scope>NUCLEOTIDE SEQUENCE [LARGE SCALE GENOMIC DNA]</scope>
</reference>
<evidence type="ECO:0000313" key="2">
    <source>
        <dbReference type="EMBL" id="SMR53007.1"/>
    </source>
</evidence>
<organism evidence="2 3">
    <name type="scientific">Zymoseptoria tritici ST99CH_1E4</name>
    <dbReference type="NCBI Taxonomy" id="1276532"/>
    <lineage>
        <taxon>Eukaryota</taxon>
        <taxon>Fungi</taxon>
        <taxon>Dikarya</taxon>
        <taxon>Ascomycota</taxon>
        <taxon>Pezizomycotina</taxon>
        <taxon>Dothideomycetes</taxon>
        <taxon>Dothideomycetidae</taxon>
        <taxon>Mycosphaerellales</taxon>
        <taxon>Mycosphaerellaceae</taxon>
        <taxon>Zymoseptoria</taxon>
    </lineage>
</organism>
<dbReference type="EMBL" id="LT854257">
    <property type="protein sequence ID" value="SMR53007.1"/>
    <property type="molecule type" value="Genomic_DNA"/>
</dbReference>
<name>A0A2H1GHI9_ZYMTR</name>
<feature type="compositionally biased region" description="Basic and acidic residues" evidence="1">
    <location>
        <begin position="260"/>
        <end position="276"/>
    </location>
</feature>
<proteinExistence type="predicted"/>
<protein>
    <submittedName>
        <fullName evidence="2">Uncharacterized protein</fullName>
    </submittedName>
</protein>
<feature type="compositionally biased region" description="Basic and acidic residues" evidence="1">
    <location>
        <begin position="166"/>
        <end position="179"/>
    </location>
</feature>
<feature type="region of interest" description="Disordered" evidence="1">
    <location>
        <begin position="166"/>
        <end position="236"/>
    </location>
</feature>
<sequence length="398" mass="44369">MADNVTCDILDAQNQVMAKHMIGEAAKNKDFREEVMKMFKKQHNLLSQVATALDIDGADINASKPTKQTPAADKDDEVVKALSEELQEEVKVLTIDYSDSGNRNKVKSKETKTVRDGTLVQDWVAHIEKKMQNRYHAEWQTLTVAQKKRFFFKMVLMLIAEEKEAKVSDKAKETAEGSKRKVTQASIGGSVQGRRGRDSMDLDTPTTVRGGSIGRGGGGTKSSKSRNNTPSIGIDTLLPRQLSADFREAVNTRIATKAQESELKVMKREQKSHGDDQDAAEEKEDDEEEEEEGEDEVRMRRTQALPFRTGTSSRVRRRSSNVAHRDNVAANDKTGRETQQGCIAPWHTINVKEKGLLRHLPAECRGPSECSLLPSDSVVIMSLTWTGLGCNLRWPSET</sequence>
<feature type="region of interest" description="Disordered" evidence="1">
    <location>
        <begin position="260"/>
        <end position="322"/>
    </location>
</feature>
<feature type="compositionally biased region" description="Acidic residues" evidence="1">
    <location>
        <begin position="277"/>
        <end position="295"/>
    </location>
</feature>
<feature type="compositionally biased region" description="Gly residues" evidence="1">
    <location>
        <begin position="211"/>
        <end position="220"/>
    </location>
</feature>
<accession>A0A2H1GHI9</accession>
<evidence type="ECO:0000256" key="1">
    <source>
        <dbReference type="SAM" id="MobiDB-lite"/>
    </source>
</evidence>
<dbReference type="AlphaFoldDB" id="A0A2H1GHI9"/>
<gene>
    <name evidence="2" type="ORF">ZT1E4_G6282</name>
</gene>
<dbReference type="Proteomes" id="UP000245764">
    <property type="component" value="Chromosome 5"/>
</dbReference>
<evidence type="ECO:0000313" key="3">
    <source>
        <dbReference type="Proteomes" id="UP000245764"/>
    </source>
</evidence>